<sequence length="459" mass="52635">MNFEKHILKYLDVTDYTEWSLLGLLEYLAGKVSYSSASLEDIIDNFTVVLQARSTNKAYLRSAQKKAERLYIGLDSTRTRPEILQFLKVLDLEHAENLYSMDVELGVVSNKSALSIKKKSKSPLESDQATPIRDAPSLVTSSASNSVAALIDSRSPEKRKREEDNEIAMDIFSNEVECSDTMRDICSEHTKYYPDDDVIDLRPKSTFSKRLSSRIIEKYVVEIEEKTESLIPENVHNFLTEFFSQDLTGAEWQQRIDDLRSPDDSDTLMVATMRILRRTLPQFVKAFSLGAFNPLLSVHYEFGEIPSKNHVNRECADGVGFMTSADKFQLVYVEGSRPTAKDTKEIADARKVARNLQNMFSEIVKTTINNRRRLPADMSVFGGQSFELRIYLHFLDYCGKPRLNEVDNANVPRDFSEMLDFVSYYESDDQKRHEFFQEDQNGEKTIETIVRKKHPPSGR</sequence>
<evidence type="ECO:0000313" key="2">
    <source>
        <dbReference type="EMBL" id="CAG8568491.1"/>
    </source>
</evidence>
<dbReference type="EMBL" id="CAJVPI010000748">
    <property type="protein sequence ID" value="CAG8568491.1"/>
    <property type="molecule type" value="Genomic_DNA"/>
</dbReference>
<keyword evidence="3" id="KW-1185">Reference proteome</keyword>
<feature type="region of interest" description="Disordered" evidence="1">
    <location>
        <begin position="436"/>
        <end position="459"/>
    </location>
</feature>
<name>A0A9N9G087_9GLOM</name>
<dbReference type="OrthoDB" id="2345088at2759"/>
<accession>A0A9N9G087</accession>
<organism evidence="2 3">
    <name type="scientific">Paraglomus brasilianum</name>
    <dbReference type="NCBI Taxonomy" id="144538"/>
    <lineage>
        <taxon>Eukaryota</taxon>
        <taxon>Fungi</taxon>
        <taxon>Fungi incertae sedis</taxon>
        <taxon>Mucoromycota</taxon>
        <taxon>Glomeromycotina</taxon>
        <taxon>Glomeromycetes</taxon>
        <taxon>Paraglomerales</taxon>
        <taxon>Paraglomeraceae</taxon>
        <taxon>Paraglomus</taxon>
    </lineage>
</organism>
<gene>
    <name evidence="2" type="ORF">PBRASI_LOCUS5970</name>
</gene>
<reference evidence="2" key="1">
    <citation type="submission" date="2021-06" db="EMBL/GenBank/DDBJ databases">
        <authorList>
            <person name="Kallberg Y."/>
            <person name="Tangrot J."/>
            <person name="Rosling A."/>
        </authorList>
    </citation>
    <scope>NUCLEOTIDE SEQUENCE</scope>
    <source>
        <strain evidence="2">BR232B</strain>
    </source>
</reference>
<dbReference type="AlphaFoldDB" id="A0A9N9G087"/>
<dbReference type="Proteomes" id="UP000789739">
    <property type="component" value="Unassembled WGS sequence"/>
</dbReference>
<comment type="caution">
    <text evidence="2">The sequence shown here is derived from an EMBL/GenBank/DDBJ whole genome shotgun (WGS) entry which is preliminary data.</text>
</comment>
<protein>
    <submittedName>
        <fullName evidence="2">372_t:CDS:1</fullName>
    </submittedName>
</protein>
<proteinExistence type="predicted"/>
<evidence type="ECO:0000313" key="3">
    <source>
        <dbReference type="Proteomes" id="UP000789739"/>
    </source>
</evidence>
<feature type="compositionally biased region" description="Basic and acidic residues" evidence="1">
    <location>
        <begin position="436"/>
        <end position="450"/>
    </location>
</feature>
<evidence type="ECO:0000256" key="1">
    <source>
        <dbReference type="SAM" id="MobiDB-lite"/>
    </source>
</evidence>